<dbReference type="InterPro" id="IPR014729">
    <property type="entry name" value="Rossmann-like_a/b/a_fold"/>
</dbReference>
<keyword evidence="11" id="KW-1185">Reference proteome</keyword>
<feature type="binding site" evidence="8">
    <location>
        <begin position="27"/>
        <end position="32"/>
    </location>
    <ligand>
        <name>ATP</name>
        <dbReference type="ChEBI" id="CHEBI:30616"/>
    </ligand>
</feature>
<dbReference type="SUPFAM" id="SSF56037">
    <property type="entry name" value="PheT/TilS domain"/>
    <property type="match status" value="1"/>
</dbReference>
<dbReference type="Pfam" id="PF11734">
    <property type="entry name" value="TilS_C"/>
    <property type="match status" value="1"/>
</dbReference>
<dbReference type="InterPro" id="IPR015262">
    <property type="entry name" value="tRNA_Ile_lys_synt_subst-bd"/>
</dbReference>
<dbReference type="EC" id="6.3.4.19" evidence="8"/>
<dbReference type="Pfam" id="PF09179">
    <property type="entry name" value="TilS"/>
    <property type="match status" value="1"/>
</dbReference>
<dbReference type="SUPFAM" id="SSF52402">
    <property type="entry name" value="Adenine nucleotide alpha hydrolases-like"/>
    <property type="match status" value="1"/>
</dbReference>
<evidence type="ECO:0000256" key="8">
    <source>
        <dbReference type="HAMAP-Rule" id="MF_01161"/>
    </source>
</evidence>
<dbReference type="NCBIfam" id="TIGR02433">
    <property type="entry name" value="lysidine_TilS_C"/>
    <property type="match status" value="1"/>
</dbReference>
<dbReference type="NCBIfam" id="TIGR02432">
    <property type="entry name" value="lysidine_TilS_N"/>
    <property type="match status" value="1"/>
</dbReference>
<keyword evidence="2 8" id="KW-0963">Cytoplasm</keyword>
<comment type="domain">
    <text evidence="8">The N-terminal region contains the highly conserved SGGXDS motif, predicted to be a P-loop motif involved in ATP binding.</text>
</comment>
<dbReference type="InterPro" id="IPR012094">
    <property type="entry name" value="tRNA_Ile_lys_synt"/>
</dbReference>
<name>A0ABQ3N7Y5_9BACI</name>
<dbReference type="HAMAP" id="MF_01161">
    <property type="entry name" value="tRNA_Ile_lys_synt"/>
    <property type="match status" value="1"/>
</dbReference>
<evidence type="ECO:0000313" key="11">
    <source>
        <dbReference type="Proteomes" id="UP000637074"/>
    </source>
</evidence>
<dbReference type="PANTHER" id="PTHR43033">
    <property type="entry name" value="TRNA(ILE)-LYSIDINE SYNTHASE-RELATED"/>
    <property type="match status" value="1"/>
</dbReference>
<comment type="subcellular location">
    <subcellularLocation>
        <location evidence="1 8">Cytoplasm</location>
    </subcellularLocation>
</comment>
<evidence type="ECO:0000313" key="10">
    <source>
        <dbReference type="EMBL" id="GHI00855.1"/>
    </source>
</evidence>
<keyword evidence="6 8" id="KW-0067">ATP-binding</keyword>
<comment type="catalytic activity">
    <reaction evidence="7 8">
        <text>cytidine(34) in tRNA(Ile2) + L-lysine + ATP = lysidine(34) in tRNA(Ile2) + AMP + diphosphate + H(+)</text>
        <dbReference type="Rhea" id="RHEA:43744"/>
        <dbReference type="Rhea" id="RHEA-COMP:10625"/>
        <dbReference type="Rhea" id="RHEA-COMP:10670"/>
        <dbReference type="ChEBI" id="CHEBI:15378"/>
        <dbReference type="ChEBI" id="CHEBI:30616"/>
        <dbReference type="ChEBI" id="CHEBI:32551"/>
        <dbReference type="ChEBI" id="CHEBI:33019"/>
        <dbReference type="ChEBI" id="CHEBI:82748"/>
        <dbReference type="ChEBI" id="CHEBI:83665"/>
        <dbReference type="ChEBI" id="CHEBI:456215"/>
        <dbReference type="EC" id="6.3.4.19"/>
    </reaction>
</comment>
<protein>
    <recommendedName>
        <fullName evidence="8">tRNA(Ile)-lysidine synthase</fullName>
        <ecNumber evidence="8">6.3.4.19</ecNumber>
    </recommendedName>
    <alternativeName>
        <fullName evidence="8">tRNA(Ile)-2-lysyl-cytidine synthase</fullName>
    </alternativeName>
    <alternativeName>
        <fullName evidence="8">tRNA(Ile)-lysidine synthetase</fullName>
    </alternativeName>
</protein>
<gene>
    <name evidence="8 10" type="primary">tilS</name>
    <name evidence="10" type="ORF">AM1BK_43970</name>
</gene>
<dbReference type="Proteomes" id="UP000637074">
    <property type="component" value="Unassembled WGS sequence"/>
</dbReference>
<keyword evidence="4 8" id="KW-0819">tRNA processing</keyword>
<accession>A0ABQ3N7Y5</accession>
<keyword evidence="3 8" id="KW-0436">Ligase</keyword>
<dbReference type="RefSeq" id="WP_191276520.1">
    <property type="nucleotide sequence ID" value="NZ_BNDS01000029.1"/>
</dbReference>
<sequence>MLETKVGCFLDHHSFKLDHKRMVVGVSGGPDSLALLHYLHNESEKRGLFLVTAHIDHMFRGEESYEDAMFVKHFCEQNRIPFEMAQINVPHVMETTGMSSQVAAREVRYEFYLKIMEKYNCSHLALAHHGDDQIETILMRLTRGSTGMARTGIPFTRPFQSGTIVRPFLCVTKAEIEDYCRRHQLTPRLDPSNNKNIYSRNRFRQQVLPFLKTENPQVHEHFQRFSEELQTDELFLQELTVQELNKVLKKRKECEMTVDIGQFSKMPLPLQRRGIQLILNYLYKENPSALSALHTDQVLRLIHYGKPSGRLDFPSGLKVLRSYGDLSFVIHEDKTESEPYYFVMNGPGKVKLPNGCQMELRLVNQEEDFWNSPDTAVFAADTMQWPIIIRTRETGDRMTLKGMQGSKKLKDIFIDHKIPLQNRNTWPVVTNGDNCIIWLPGLKKSSFEGSNQTTKQYIQLTYEK</sequence>
<dbReference type="Gene3D" id="3.30.465.60">
    <property type="match status" value="1"/>
</dbReference>
<dbReference type="CDD" id="cd01992">
    <property type="entry name" value="TilS_N"/>
    <property type="match status" value="1"/>
</dbReference>
<dbReference type="PANTHER" id="PTHR43033:SF1">
    <property type="entry name" value="TRNA(ILE)-LYSIDINE SYNTHASE-RELATED"/>
    <property type="match status" value="1"/>
</dbReference>
<comment type="similarity">
    <text evidence="8">Belongs to the tRNA(Ile)-lysidine synthase family.</text>
</comment>
<evidence type="ECO:0000256" key="5">
    <source>
        <dbReference type="ARBA" id="ARBA00022741"/>
    </source>
</evidence>
<evidence type="ECO:0000256" key="2">
    <source>
        <dbReference type="ARBA" id="ARBA00022490"/>
    </source>
</evidence>
<dbReference type="InterPro" id="IPR012796">
    <property type="entry name" value="Lysidine-tRNA-synth_C"/>
</dbReference>
<evidence type="ECO:0000259" key="9">
    <source>
        <dbReference type="SMART" id="SM00977"/>
    </source>
</evidence>
<dbReference type="SMART" id="SM00977">
    <property type="entry name" value="TilS_C"/>
    <property type="match status" value="1"/>
</dbReference>
<comment type="caution">
    <text evidence="10">The sequence shown here is derived from an EMBL/GenBank/DDBJ whole genome shotgun (WGS) entry which is preliminary data.</text>
</comment>
<dbReference type="Gene3D" id="3.40.50.620">
    <property type="entry name" value="HUPs"/>
    <property type="match status" value="1"/>
</dbReference>
<dbReference type="InterPro" id="IPR012795">
    <property type="entry name" value="tRNA_Ile_lys_synt_N"/>
</dbReference>
<comment type="function">
    <text evidence="8">Ligates lysine onto the cytidine present at position 34 of the AUA codon-specific tRNA(Ile) that contains the anticodon CAU, in an ATP-dependent manner. Cytidine is converted to lysidine, thus changing the amino acid specificity of the tRNA from methionine to isoleucine.</text>
</comment>
<evidence type="ECO:0000256" key="6">
    <source>
        <dbReference type="ARBA" id="ARBA00022840"/>
    </source>
</evidence>
<evidence type="ECO:0000256" key="1">
    <source>
        <dbReference type="ARBA" id="ARBA00004496"/>
    </source>
</evidence>
<organism evidence="10 11">
    <name type="scientific">Neobacillus kokaensis</name>
    <dbReference type="NCBI Taxonomy" id="2759023"/>
    <lineage>
        <taxon>Bacteria</taxon>
        <taxon>Bacillati</taxon>
        <taxon>Bacillota</taxon>
        <taxon>Bacilli</taxon>
        <taxon>Bacillales</taxon>
        <taxon>Bacillaceae</taxon>
        <taxon>Neobacillus</taxon>
    </lineage>
</organism>
<evidence type="ECO:0000256" key="4">
    <source>
        <dbReference type="ARBA" id="ARBA00022694"/>
    </source>
</evidence>
<dbReference type="SUPFAM" id="SSF82829">
    <property type="entry name" value="MesJ substrate recognition domain-like"/>
    <property type="match status" value="1"/>
</dbReference>
<evidence type="ECO:0000256" key="7">
    <source>
        <dbReference type="ARBA" id="ARBA00048539"/>
    </source>
</evidence>
<dbReference type="InterPro" id="IPR011063">
    <property type="entry name" value="TilS/TtcA_N"/>
</dbReference>
<evidence type="ECO:0000256" key="3">
    <source>
        <dbReference type="ARBA" id="ARBA00022598"/>
    </source>
</evidence>
<dbReference type="EMBL" id="BNDS01000029">
    <property type="protein sequence ID" value="GHI00855.1"/>
    <property type="molecule type" value="Genomic_DNA"/>
</dbReference>
<reference evidence="10 11" key="1">
    <citation type="journal article" date="2022" name="Int. J. Syst. Evol. Microbiol.">
        <title>Neobacillus kokaensis sp. nov., isolated from soil.</title>
        <authorList>
            <person name="Yuki K."/>
            <person name="Matsubara H."/>
            <person name="Yamaguchi S."/>
        </authorList>
    </citation>
    <scope>NUCLEOTIDE SEQUENCE [LARGE SCALE GENOMIC DNA]</scope>
    <source>
        <strain evidence="10 11">LOB 377</strain>
    </source>
</reference>
<keyword evidence="5 8" id="KW-0547">Nucleotide-binding</keyword>
<feature type="domain" description="Lysidine-tRNA(Ile) synthetase C-terminal" evidence="9">
    <location>
        <begin position="387"/>
        <end position="460"/>
    </location>
</feature>
<dbReference type="Pfam" id="PF01171">
    <property type="entry name" value="ATP_bind_3"/>
    <property type="match status" value="1"/>
</dbReference>
<proteinExistence type="inferred from homology"/>